<keyword evidence="1" id="KW-0812">Transmembrane</keyword>
<accession>A0A8S5M7Q0</accession>
<feature type="transmembrane region" description="Helical" evidence="1">
    <location>
        <begin position="38"/>
        <end position="58"/>
    </location>
</feature>
<proteinExistence type="predicted"/>
<evidence type="ECO:0000313" key="2">
    <source>
        <dbReference type="EMBL" id="DAD78200.1"/>
    </source>
</evidence>
<keyword evidence="1" id="KW-0472">Membrane</keyword>
<feature type="transmembrane region" description="Helical" evidence="1">
    <location>
        <begin position="7"/>
        <end position="32"/>
    </location>
</feature>
<sequence length="73" mass="8218">MKKLGRFMLGCLGLICEALVSIIPFVISILLMSYISTWFTFTFIVTLPLSLYLVKVICDLSCTAKFIEWTFGG</sequence>
<name>A0A8S5M7Q0_9CAUD</name>
<reference evidence="2" key="1">
    <citation type="journal article" date="2021" name="Proc. Natl. Acad. Sci. U.S.A.">
        <title>A Catalog of Tens of Thousands of Viruses from Human Metagenomes Reveals Hidden Associations with Chronic Diseases.</title>
        <authorList>
            <person name="Tisza M.J."/>
            <person name="Buck C.B."/>
        </authorList>
    </citation>
    <scope>NUCLEOTIDE SEQUENCE</scope>
    <source>
        <strain evidence="2">Ctrgt10</strain>
    </source>
</reference>
<dbReference type="EMBL" id="BK014839">
    <property type="protein sequence ID" value="DAD78200.1"/>
    <property type="molecule type" value="Genomic_DNA"/>
</dbReference>
<keyword evidence="1" id="KW-1133">Transmembrane helix</keyword>
<evidence type="ECO:0000256" key="1">
    <source>
        <dbReference type="SAM" id="Phobius"/>
    </source>
</evidence>
<protein>
    <submittedName>
        <fullName evidence="2">Uncharacterized protein</fullName>
    </submittedName>
</protein>
<organism evidence="2">
    <name type="scientific">Siphoviridae sp. ctrgt10</name>
    <dbReference type="NCBI Taxonomy" id="2826479"/>
    <lineage>
        <taxon>Viruses</taxon>
        <taxon>Duplodnaviria</taxon>
        <taxon>Heunggongvirae</taxon>
        <taxon>Uroviricota</taxon>
        <taxon>Caudoviricetes</taxon>
    </lineage>
</organism>